<proteinExistence type="predicted"/>
<feature type="region of interest" description="Disordered" evidence="1">
    <location>
        <begin position="38"/>
        <end position="59"/>
    </location>
</feature>
<dbReference type="InterPro" id="IPR030395">
    <property type="entry name" value="GP_PDE_dom"/>
</dbReference>
<dbReference type="SUPFAM" id="SSF51695">
    <property type="entry name" value="PLC-like phosphodiesterases"/>
    <property type="match status" value="1"/>
</dbReference>
<dbReference type="InterPro" id="IPR036415">
    <property type="entry name" value="Lamin_tail_dom_sf"/>
</dbReference>
<dbReference type="InterPro" id="IPR006311">
    <property type="entry name" value="TAT_signal"/>
</dbReference>
<protein>
    <submittedName>
        <fullName evidence="3">Glycerophosphoryl diester phosphodiesterase</fullName>
        <ecNumber evidence="3">3.1.4.46</ecNumber>
    </submittedName>
</protein>
<dbReference type="Pfam" id="PF00932">
    <property type="entry name" value="LTD"/>
    <property type="match status" value="1"/>
</dbReference>
<keyword evidence="2" id="KW-0732">Signal</keyword>
<dbReference type="Gene3D" id="3.20.20.190">
    <property type="entry name" value="Phosphatidylinositol (PI) phosphodiesterase"/>
    <property type="match status" value="1"/>
</dbReference>
<dbReference type="GO" id="GO:0006629">
    <property type="term" value="P:lipid metabolic process"/>
    <property type="evidence" value="ECO:0007669"/>
    <property type="project" value="InterPro"/>
</dbReference>
<dbReference type="PROSITE" id="PS51841">
    <property type="entry name" value="LTD"/>
    <property type="match status" value="1"/>
</dbReference>
<sequence>MSAHRETTSRTRRRATGALAAAAITGTLLSPAAQAAVEHVPGAPEPHGRAGAVSAQTVGSSAPEVIGHRGAAGVAPENTVAAFREAVRSGAGFFEIDVQLSADGVPFLFHDSTPARTTNVAEVFPGREDDPITSFTWDELQQLEVGSAYAERYRGERIPHLDDAARAATPRTGVFIEIKSPQDSPGVEAVVAESLASVPEWQRLVARGKVEVIGFDAESNRRFAALAPQIPLQQLAGTVPDAAALDAVAEYADGFSTNYRNLDADGVRRIHDAGLEAAVYTVNSVEAYDQVAALGVDRVTGDFPRELVRHAKGIKPFPQAQGVRILDSVNDVPGPDLQPETGEHVVLVNDGPAPVDVSGYLLRDAAYNVLTVGEGYILEPGQTLRVYTGPGTDSEDAYYNQGTSNVLNNGGDSVGLFTPTGRLLDTFAN</sequence>
<keyword evidence="3" id="KW-0378">Hydrolase</keyword>
<evidence type="ECO:0000256" key="1">
    <source>
        <dbReference type="SAM" id="MobiDB-lite"/>
    </source>
</evidence>
<dbReference type="EC" id="3.1.4.46" evidence="3"/>
<dbReference type="EMBL" id="FUKP01000039">
    <property type="protein sequence ID" value="SJN25662.1"/>
    <property type="molecule type" value="Genomic_DNA"/>
</dbReference>
<feature type="signal peptide" evidence="2">
    <location>
        <begin position="1"/>
        <end position="35"/>
    </location>
</feature>
<organism evidence="3 4">
    <name type="scientific">Micrococcus lylae</name>
    <dbReference type="NCBI Taxonomy" id="1273"/>
    <lineage>
        <taxon>Bacteria</taxon>
        <taxon>Bacillati</taxon>
        <taxon>Actinomycetota</taxon>
        <taxon>Actinomycetes</taxon>
        <taxon>Micrococcales</taxon>
        <taxon>Micrococcaceae</taxon>
        <taxon>Micrococcus</taxon>
    </lineage>
</organism>
<dbReference type="GO" id="GO:0008889">
    <property type="term" value="F:glycerophosphodiester phosphodiesterase activity"/>
    <property type="evidence" value="ECO:0007669"/>
    <property type="project" value="UniProtKB-EC"/>
</dbReference>
<dbReference type="SUPFAM" id="SSF74853">
    <property type="entry name" value="Lamin A/C globular tail domain"/>
    <property type="match status" value="1"/>
</dbReference>
<accession>A0A1R4J0P8</accession>
<dbReference type="Proteomes" id="UP000196230">
    <property type="component" value="Unassembled WGS sequence"/>
</dbReference>
<dbReference type="PROSITE" id="PS51318">
    <property type="entry name" value="TAT"/>
    <property type="match status" value="1"/>
</dbReference>
<evidence type="ECO:0000256" key="2">
    <source>
        <dbReference type="SAM" id="SignalP"/>
    </source>
</evidence>
<feature type="chain" id="PRO_5014545278" evidence="2">
    <location>
        <begin position="36"/>
        <end position="429"/>
    </location>
</feature>
<dbReference type="PANTHER" id="PTHR46211">
    <property type="entry name" value="GLYCEROPHOSPHORYL DIESTER PHOSPHODIESTERASE"/>
    <property type="match status" value="1"/>
</dbReference>
<dbReference type="Gene3D" id="2.60.40.1260">
    <property type="entry name" value="Lamin Tail domain"/>
    <property type="match status" value="1"/>
</dbReference>
<dbReference type="PROSITE" id="PS50007">
    <property type="entry name" value="PIPLC_X_DOMAIN"/>
    <property type="match status" value="1"/>
</dbReference>
<name>A0A1R4J0P8_9MICC</name>
<dbReference type="PANTHER" id="PTHR46211:SF1">
    <property type="entry name" value="GLYCEROPHOSPHODIESTER PHOSPHODIESTERASE, CYTOPLASMIC"/>
    <property type="match status" value="1"/>
</dbReference>
<gene>
    <name evidence="3" type="ORF">FM125_05760</name>
</gene>
<dbReference type="AlphaFoldDB" id="A0A1R4J0P8"/>
<dbReference type="InterPro" id="IPR017946">
    <property type="entry name" value="PLC-like_Pdiesterase_TIM-brl"/>
</dbReference>
<dbReference type="Pfam" id="PF03009">
    <property type="entry name" value="GDPD"/>
    <property type="match status" value="1"/>
</dbReference>
<evidence type="ECO:0000313" key="4">
    <source>
        <dbReference type="Proteomes" id="UP000196230"/>
    </source>
</evidence>
<reference evidence="3 4" key="1">
    <citation type="submission" date="2017-02" db="EMBL/GenBank/DDBJ databases">
        <authorList>
            <person name="Peterson S.W."/>
        </authorList>
    </citation>
    <scope>NUCLEOTIDE SEQUENCE [LARGE SCALE GENOMIC DNA]</scope>
    <source>
        <strain evidence="3 4">2B3F</strain>
    </source>
</reference>
<dbReference type="InterPro" id="IPR001322">
    <property type="entry name" value="Lamin_tail_dom"/>
</dbReference>
<evidence type="ECO:0000313" key="3">
    <source>
        <dbReference type="EMBL" id="SJN25662.1"/>
    </source>
</evidence>
<dbReference type="RefSeq" id="WP_087133927.1">
    <property type="nucleotide sequence ID" value="NZ_CP126965.1"/>
</dbReference>
<dbReference type="PROSITE" id="PS51704">
    <property type="entry name" value="GP_PDE"/>
    <property type="match status" value="1"/>
</dbReference>